<organism evidence="13 14">
    <name type="scientific">Stackebrandtia nassauensis (strain DSM 44728 / CIP 108903 / NRRL B-16338 / NBRC 102104 / LLR-40K-21)</name>
    <dbReference type="NCBI Taxonomy" id="446470"/>
    <lineage>
        <taxon>Bacteria</taxon>
        <taxon>Bacillati</taxon>
        <taxon>Actinomycetota</taxon>
        <taxon>Actinomycetes</taxon>
        <taxon>Glycomycetales</taxon>
        <taxon>Glycomycetaceae</taxon>
        <taxon>Stackebrandtia</taxon>
    </lineage>
</organism>
<dbReference type="HOGENOM" id="CLU_006354_6_1_11"/>
<evidence type="ECO:0000256" key="6">
    <source>
        <dbReference type="ARBA" id="ARBA00023268"/>
    </source>
</evidence>
<dbReference type="eggNOG" id="COG0744">
    <property type="taxonomic scope" value="Bacteria"/>
</dbReference>
<dbReference type="SUPFAM" id="SSF56601">
    <property type="entry name" value="beta-lactamase/transpeptidase-like"/>
    <property type="match status" value="1"/>
</dbReference>
<feature type="compositionally biased region" description="Basic and acidic residues" evidence="9">
    <location>
        <begin position="1"/>
        <end position="26"/>
    </location>
</feature>
<dbReference type="InterPro" id="IPR001460">
    <property type="entry name" value="PCN-bd_Tpept"/>
</dbReference>
<feature type="domain" description="Glycosyl transferase family 51" evidence="12">
    <location>
        <begin position="124"/>
        <end position="305"/>
    </location>
</feature>
<dbReference type="STRING" id="446470.Snas_2691"/>
<dbReference type="InterPro" id="IPR023346">
    <property type="entry name" value="Lysozyme-like_dom_sf"/>
</dbReference>
<dbReference type="GO" id="GO:0006508">
    <property type="term" value="P:proteolysis"/>
    <property type="evidence" value="ECO:0007669"/>
    <property type="project" value="UniProtKB-KW"/>
</dbReference>
<evidence type="ECO:0000313" key="14">
    <source>
        <dbReference type="Proteomes" id="UP000000844"/>
    </source>
</evidence>
<keyword evidence="5" id="KW-0378">Hydrolase</keyword>
<dbReference type="CAZy" id="GT51">
    <property type="family name" value="Glycosyltransferase Family 51"/>
</dbReference>
<dbReference type="GO" id="GO:0009002">
    <property type="term" value="F:serine-type D-Ala-D-Ala carboxypeptidase activity"/>
    <property type="evidence" value="ECO:0007669"/>
    <property type="project" value="UniProtKB-EC"/>
</dbReference>
<keyword evidence="6" id="KW-0511">Multifunctional enzyme</keyword>
<dbReference type="KEGG" id="sna:Snas_2691"/>
<reference evidence="13 14" key="1">
    <citation type="journal article" date="2009" name="Stand. Genomic Sci.">
        <title>Complete genome sequence of Stackebrandtia nassauensis type strain (LLR-40K-21).</title>
        <authorList>
            <person name="Munk C."/>
            <person name="Lapidus A."/>
            <person name="Copeland A."/>
            <person name="Jando M."/>
            <person name="Mayilraj S."/>
            <person name="Glavina Del Rio T."/>
            <person name="Nolan M."/>
            <person name="Chen F."/>
            <person name="Lucas S."/>
            <person name="Tice H."/>
            <person name="Cheng J.F."/>
            <person name="Han C."/>
            <person name="Detter J.C."/>
            <person name="Bruce D."/>
            <person name="Goodwin L."/>
            <person name="Chain P."/>
            <person name="Pitluck S."/>
            <person name="Goker M."/>
            <person name="Ovchinikova G."/>
            <person name="Pati A."/>
            <person name="Ivanova N."/>
            <person name="Mavromatis K."/>
            <person name="Chen A."/>
            <person name="Palaniappan K."/>
            <person name="Land M."/>
            <person name="Hauser L."/>
            <person name="Chang Y.J."/>
            <person name="Jeffries C.D."/>
            <person name="Bristow J."/>
            <person name="Eisen J.A."/>
            <person name="Markowitz V."/>
            <person name="Hugenholtz P."/>
            <person name="Kyrpides N.C."/>
            <person name="Klenk H.P."/>
        </authorList>
    </citation>
    <scope>NUCLEOTIDE SEQUENCE [LARGE SCALE GENOMIC DNA]</scope>
    <source>
        <strain evidence="14">DSM 44728 / CIP 108903 / NRRL B-16338 / NBRC 102104 / LLR-40K-21</strain>
    </source>
</reference>
<keyword evidence="14" id="KW-1185">Reference proteome</keyword>
<evidence type="ECO:0000256" key="7">
    <source>
        <dbReference type="ARBA" id="ARBA00034000"/>
    </source>
</evidence>
<dbReference type="Proteomes" id="UP000000844">
    <property type="component" value="Chromosome"/>
</dbReference>
<evidence type="ECO:0000256" key="5">
    <source>
        <dbReference type="ARBA" id="ARBA00022801"/>
    </source>
</evidence>
<dbReference type="InterPro" id="IPR036950">
    <property type="entry name" value="PBP_transglycosylase"/>
</dbReference>
<dbReference type="InterPro" id="IPR001264">
    <property type="entry name" value="Glyco_trans_51"/>
</dbReference>
<dbReference type="Gene3D" id="3.40.710.10">
    <property type="entry name" value="DD-peptidase/beta-lactamase superfamily"/>
    <property type="match status" value="1"/>
</dbReference>
<comment type="catalytic activity">
    <reaction evidence="7">
        <text>Preferential cleavage: (Ac)2-L-Lys-D-Ala-|-D-Ala. Also transpeptidation of peptidyl-alanyl moieties that are N-acyl substituents of D-alanine.</text>
        <dbReference type="EC" id="3.4.16.4"/>
    </reaction>
</comment>
<dbReference type="RefSeq" id="WP_013017939.1">
    <property type="nucleotide sequence ID" value="NC_013947.1"/>
</dbReference>
<dbReference type="GO" id="GO:0030288">
    <property type="term" value="C:outer membrane-bounded periplasmic space"/>
    <property type="evidence" value="ECO:0007669"/>
    <property type="project" value="TreeGrafter"/>
</dbReference>
<keyword evidence="10" id="KW-0472">Membrane</keyword>
<dbReference type="EMBL" id="CP001778">
    <property type="protein sequence ID" value="ADD42368.1"/>
    <property type="molecule type" value="Genomic_DNA"/>
</dbReference>
<name>D3Q797_STANL</name>
<dbReference type="SUPFAM" id="SSF53955">
    <property type="entry name" value="Lysozyme-like"/>
    <property type="match status" value="1"/>
</dbReference>
<evidence type="ECO:0000259" key="11">
    <source>
        <dbReference type="Pfam" id="PF00905"/>
    </source>
</evidence>
<gene>
    <name evidence="13" type="ordered locus">Snas_2691</name>
</gene>
<dbReference type="InterPro" id="IPR012338">
    <property type="entry name" value="Beta-lactam/transpept-like"/>
</dbReference>
<evidence type="ECO:0000313" key="13">
    <source>
        <dbReference type="EMBL" id="ADD42368.1"/>
    </source>
</evidence>
<evidence type="ECO:0000256" key="9">
    <source>
        <dbReference type="SAM" id="MobiDB-lite"/>
    </source>
</evidence>
<evidence type="ECO:0000256" key="1">
    <source>
        <dbReference type="ARBA" id="ARBA00022645"/>
    </source>
</evidence>
<evidence type="ECO:0000259" key="12">
    <source>
        <dbReference type="Pfam" id="PF00912"/>
    </source>
</evidence>
<feature type="region of interest" description="Disordered" evidence="9">
    <location>
        <begin position="1"/>
        <end position="27"/>
    </location>
</feature>
<keyword evidence="10" id="KW-1133">Transmembrane helix</keyword>
<dbReference type="Gene3D" id="1.10.3810.10">
    <property type="entry name" value="Biosynthetic peptidoglycan transglycosylase-like"/>
    <property type="match status" value="1"/>
</dbReference>
<dbReference type="GO" id="GO:0009252">
    <property type="term" value="P:peptidoglycan biosynthetic process"/>
    <property type="evidence" value="ECO:0007669"/>
    <property type="project" value="TreeGrafter"/>
</dbReference>
<dbReference type="AlphaFoldDB" id="D3Q797"/>
<dbReference type="GO" id="GO:0008658">
    <property type="term" value="F:penicillin binding"/>
    <property type="evidence" value="ECO:0007669"/>
    <property type="project" value="InterPro"/>
</dbReference>
<accession>D3Q797</accession>
<dbReference type="Pfam" id="PF00912">
    <property type="entry name" value="Transgly"/>
    <property type="match status" value="1"/>
</dbReference>
<dbReference type="OrthoDB" id="9766909at2"/>
<feature type="compositionally biased region" description="Polar residues" evidence="9">
    <location>
        <begin position="702"/>
        <end position="711"/>
    </location>
</feature>
<keyword evidence="10" id="KW-0812">Transmembrane</keyword>
<keyword evidence="2" id="KW-0645">Protease</keyword>
<feature type="transmembrane region" description="Helical" evidence="10">
    <location>
        <begin position="75"/>
        <end position="98"/>
    </location>
</feature>
<keyword evidence="4 13" id="KW-0808">Transferase</keyword>
<dbReference type="GO" id="GO:0008955">
    <property type="term" value="F:peptidoglycan glycosyltransferase activity"/>
    <property type="evidence" value="ECO:0007669"/>
    <property type="project" value="UniProtKB-EC"/>
</dbReference>
<dbReference type="Pfam" id="PF00905">
    <property type="entry name" value="Transpeptidase"/>
    <property type="match status" value="1"/>
</dbReference>
<proteinExistence type="predicted"/>
<evidence type="ECO:0000256" key="2">
    <source>
        <dbReference type="ARBA" id="ARBA00022670"/>
    </source>
</evidence>
<keyword evidence="1" id="KW-0121">Carboxypeptidase</keyword>
<feature type="region of interest" description="Disordered" evidence="9">
    <location>
        <begin position="674"/>
        <end position="711"/>
    </location>
</feature>
<dbReference type="InterPro" id="IPR050396">
    <property type="entry name" value="Glycosyltr_51/Transpeptidase"/>
</dbReference>
<comment type="catalytic activity">
    <reaction evidence="8">
        <text>[GlcNAc-(1-&gt;4)-Mur2Ac(oyl-L-Ala-gamma-D-Glu-L-Lys-D-Ala-D-Ala)](n)-di-trans,octa-cis-undecaprenyl diphosphate + beta-D-GlcNAc-(1-&gt;4)-Mur2Ac(oyl-L-Ala-gamma-D-Glu-L-Lys-D-Ala-D-Ala)-di-trans,octa-cis-undecaprenyl diphosphate = [GlcNAc-(1-&gt;4)-Mur2Ac(oyl-L-Ala-gamma-D-Glu-L-Lys-D-Ala-D-Ala)](n+1)-di-trans,octa-cis-undecaprenyl diphosphate + di-trans,octa-cis-undecaprenyl diphosphate + H(+)</text>
        <dbReference type="Rhea" id="RHEA:23708"/>
        <dbReference type="Rhea" id="RHEA-COMP:9602"/>
        <dbReference type="Rhea" id="RHEA-COMP:9603"/>
        <dbReference type="ChEBI" id="CHEBI:15378"/>
        <dbReference type="ChEBI" id="CHEBI:58405"/>
        <dbReference type="ChEBI" id="CHEBI:60033"/>
        <dbReference type="ChEBI" id="CHEBI:78435"/>
        <dbReference type="EC" id="2.4.99.28"/>
    </reaction>
</comment>
<dbReference type="PANTHER" id="PTHR32282:SF33">
    <property type="entry name" value="PEPTIDOGLYCAN GLYCOSYLTRANSFERASE"/>
    <property type="match status" value="1"/>
</dbReference>
<evidence type="ECO:0000256" key="3">
    <source>
        <dbReference type="ARBA" id="ARBA00022676"/>
    </source>
</evidence>
<evidence type="ECO:0000256" key="8">
    <source>
        <dbReference type="ARBA" id="ARBA00049902"/>
    </source>
</evidence>
<sequence>MNDPQEDSHHTEDNESEAGEPHDSRARLVPPLLAWLPTALGRPGTGRARVRPVDLRVARLEKSKRRKRTRRKRRLTALAAVASILAGVSIVAGSVFFASVELPGELDDQLSQNSTVYYSDGKTEMATIGAQKRTSVSLDEIPNHLEWALIGTEDKQFYEHEGVDIWGVLRALWNNVSGGSTQGASTLTQQYVGQVAEIRGDGSYLRKAREAVMAMKMEDHYGKKSILNHYLNLVYFGRGAYGVEAAAHAFFDKPVKDLDVAESALLVAQIKSPSGAYDPGDPLGLGKNEVEGNAEGRWSYVLDQLVKIGKLKESKRDKITKLPDTVDPSSVIEARVDTPTGHISHGYVLDELREAGISQEEVLRGGFRITTTVDTKLQDAAAKAAKRATASGDEDAAVVAVEPNTGRVLAYYGGPSGAEADLAGSDLPHPPGTTFNVVPALTALEHGASPTSKWDGSSPRKVDYRDEPIVNIGGKDEPKASLTDVVSEKLSTGADDITEKFGPEAVADTANRLGVTRLRQPATEDSEPQWRDPGDAEAEWTGGVGIGEYGMSLADSATMYATIAAGGTRATTHVIEKVTDADGETVFKPKDSAKRAVDGTAIGDLTMMLSYGVVPPTDTDDARYLDVMATNASATSYTGFSPALSLAVWAGDDKHEGDGSSVKDTTAQKIWERVAATGVERFPTTKSDAGLEGSEEDPKGEPSTSAPDPGD</sequence>
<evidence type="ECO:0000256" key="4">
    <source>
        <dbReference type="ARBA" id="ARBA00022679"/>
    </source>
</evidence>
<feature type="domain" description="Penicillin-binding protein transpeptidase" evidence="11">
    <location>
        <begin position="397"/>
        <end position="610"/>
    </location>
</feature>
<keyword evidence="3" id="KW-0328">Glycosyltransferase</keyword>
<dbReference type="PANTHER" id="PTHR32282">
    <property type="entry name" value="BINDING PROTEIN TRANSPEPTIDASE, PUTATIVE-RELATED"/>
    <property type="match status" value="1"/>
</dbReference>
<evidence type="ECO:0000256" key="10">
    <source>
        <dbReference type="SAM" id="Phobius"/>
    </source>
</evidence>
<protein>
    <submittedName>
        <fullName evidence="13">Glycosyl transferase family 51</fullName>
    </submittedName>
</protein>